<protein>
    <submittedName>
        <fullName evidence="1">Uncharacterized protein</fullName>
    </submittedName>
</protein>
<reference evidence="1 2" key="1">
    <citation type="submission" date="2014-11" db="EMBL/GenBank/DDBJ databases">
        <title>A Rickettsiales Symbiont of Amoebae With Ancient Features.</title>
        <authorList>
            <person name="Schulz F."/>
            <person name="Martijn J."/>
            <person name="Wascher F."/>
            <person name="Kostanjsek R."/>
            <person name="Ettema T.J."/>
            <person name="Horn M."/>
        </authorList>
    </citation>
    <scope>NUCLEOTIDE SEQUENCE [LARGE SCALE GENOMIC DNA]</scope>
    <source>
        <strain evidence="1 2">UWC36</strain>
    </source>
</reference>
<dbReference type="AlphaFoldDB" id="A0A0C1QYA3"/>
<dbReference type="Proteomes" id="UP000031258">
    <property type="component" value="Unassembled WGS sequence"/>
</dbReference>
<organism evidence="1 2">
    <name type="scientific">Candidatus Jidaibacter acanthamoebae</name>
    <dbReference type="NCBI Taxonomy" id="86105"/>
    <lineage>
        <taxon>Bacteria</taxon>
        <taxon>Pseudomonadati</taxon>
        <taxon>Pseudomonadota</taxon>
        <taxon>Alphaproteobacteria</taxon>
        <taxon>Rickettsiales</taxon>
        <taxon>Candidatus Midichloriaceae</taxon>
        <taxon>Candidatus Jidaibacter</taxon>
    </lineage>
</organism>
<keyword evidence="2" id="KW-1185">Reference proteome</keyword>
<dbReference type="STRING" id="86105.NF27_EY00810"/>
<comment type="caution">
    <text evidence="1">The sequence shown here is derived from an EMBL/GenBank/DDBJ whole genome shotgun (WGS) entry which is preliminary data.</text>
</comment>
<accession>A0A0C1QYA3</accession>
<proteinExistence type="predicted"/>
<name>A0A0C1QYA3_9RICK</name>
<sequence>MSKFLNDQDDRIENDYTKFANEYNKQSEIIDNLEHDLINYNNE</sequence>
<dbReference type="RefSeq" id="WP_275574612.1">
    <property type="nucleotide sequence ID" value="NZ_JSWE01000124.1"/>
</dbReference>
<dbReference type="EMBL" id="JSWE01000124">
    <property type="protein sequence ID" value="KIE04985.1"/>
    <property type="molecule type" value="Genomic_DNA"/>
</dbReference>
<evidence type="ECO:0000313" key="2">
    <source>
        <dbReference type="Proteomes" id="UP000031258"/>
    </source>
</evidence>
<gene>
    <name evidence="1" type="ORF">NF27_EY00810</name>
</gene>
<evidence type="ECO:0000313" key="1">
    <source>
        <dbReference type="EMBL" id="KIE04985.1"/>
    </source>
</evidence>